<proteinExistence type="inferred from homology"/>
<feature type="compositionally biased region" description="Low complexity" evidence="2">
    <location>
        <begin position="20"/>
        <end position="33"/>
    </location>
</feature>
<evidence type="ECO:0000256" key="1">
    <source>
        <dbReference type="ARBA" id="ARBA00034773"/>
    </source>
</evidence>
<accession>A0AAQ3QPK4</accession>
<evidence type="ECO:0000313" key="4">
    <source>
        <dbReference type="Proteomes" id="UP001327560"/>
    </source>
</evidence>
<gene>
    <name evidence="3" type="ORF">Cni_G24441</name>
</gene>
<evidence type="ECO:0000313" key="3">
    <source>
        <dbReference type="EMBL" id="WOL15660.1"/>
    </source>
</evidence>
<sequence>MDGFRRNRYPSTDRFLDLFSPSRPDSSSTTSSPAAGVELHESEVLWTSASDGLDTGLRAPADASSTRVPFRSPSEGVAAVRHRQDRVFGILAALPEDGVPAPTPSLLQRKPSIISSSCISSSPPPSSFSTTAAARMIPAIRKPKLDYSISLPSGRMHQAKSLPVDVPVGPRRTSTFKGEAVDGPDAGDRKEIVPPHEIVARTYGTESPMTTFSVLEGAGRTLKGRDLRRVRDAVFRQTGFLD</sequence>
<dbReference type="AlphaFoldDB" id="A0AAQ3QPK4"/>
<dbReference type="InterPro" id="IPR007608">
    <property type="entry name" value="Senescence_reg_S40"/>
</dbReference>
<reference evidence="3 4" key="1">
    <citation type="submission" date="2023-10" db="EMBL/GenBank/DDBJ databases">
        <title>Chromosome-scale genome assembly provides insights into flower coloration mechanisms of Canna indica.</title>
        <authorList>
            <person name="Li C."/>
        </authorList>
    </citation>
    <scope>NUCLEOTIDE SEQUENCE [LARGE SCALE GENOMIC DNA]</scope>
    <source>
        <tissue evidence="3">Flower</tissue>
    </source>
</reference>
<evidence type="ECO:0008006" key="5">
    <source>
        <dbReference type="Google" id="ProtNLM"/>
    </source>
</evidence>
<dbReference type="EMBL" id="CP136897">
    <property type="protein sequence ID" value="WOL15660.1"/>
    <property type="molecule type" value="Genomic_DNA"/>
</dbReference>
<evidence type="ECO:0000256" key="2">
    <source>
        <dbReference type="SAM" id="MobiDB-lite"/>
    </source>
</evidence>
<comment type="similarity">
    <text evidence="1">Belongs to the senescence regulator S40 family.</text>
</comment>
<name>A0AAQ3QPK4_9LILI</name>
<dbReference type="Proteomes" id="UP001327560">
    <property type="component" value="Chromosome 8"/>
</dbReference>
<keyword evidence="4" id="KW-1185">Reference proteome</keyword>
<feature type="region of interest" description="Disordered" evidence="2">
    <location>
        <begin position="1"/>
        <end position="39"/>
    </location>
</feature>
<protein>
    <recommendedName>
        <fullName evidence="5">Senescence regulator</fullName>
    </recommendedName>
</protein>
<organism evidence="3 4">
    <name type="scientific">Canna indica</name>
    <name type="common">Indian-shot</name>
    <dbReference type="NCBI Taxonomy" id="4628"/>
    <lineage>
        <taxon>Eukaryota</taxon>
        <taxon>Viridiplantae</taxon>
        <taxon>Streptophyta</taxon>
        <taxon>Embryophyta</taxon>
        <taxon>Tracheophyta</taxon>
        <taxon>Spermatophyta</taxon>
        <taxon>Magnoliopsida</taxon>
        <taxon>Liliopsida</taxon>
        <taxon>Zingiberales</taxon>
        <taxon>Cannaceae</taxon>
        <taxon>Canna</taxon>
    </lineage>
</organism>
<dbReference type="PANTHER" id="PTHR33083:SF116">
    <property type="entry name" value="OS04G0413900 PROTEIN"/>
    <property type="match status" value="1"/>
</dbReference>
<dbReference type="PANTHER" id="PTHR33083">
    <property type="entry name" value="EXPRESSED PROTEIN"/>
    <property type="match status" value="1"/>
</dbReference>
<dbReference type="Pfam" id="PF04520">
    <property type="entry name" value="Senescence_reg"/>
    <property type="match status" value="1"/>
</dbReference>
<dbReference type="GO" id="GO:0010150">
    <property type="term" value="P:leaf senescence"/>
    <property type="evidence" value="ECO:0007669"/>
    <property type="project" value="UniProtKB-ARBA"/>
</dbReference>